<gene>
    <name evidence="2" type="ORF">TRV642_3422</name>
</gene>
<reference evidence="2" key="1">
    <citation type="submission" date="2022-09" db="EMBL/GenBank/DDBJ databases">
        <authorList>
            <person name="Duchaud E."/>
        </authorList>
    </citation>
    <scope>NUCLEOTIDE SEQUENCE</scope>
    <source>
        <strain evidence="2">TRV642</strain>
    </source>
</reference>
<feature type="transmembrane region" description="Helical" evidence="1">
    <location>
        <begin position="59"/>
        <end position="80"/>
    </location>
</feature>
<name>A0A9W4TK16_9FLAO</name>
<dbReference type="EMBL" id="OX336425">
    <property type="protein sequence ID" value="CAI2768219.1"/>
    <property type="molecule type" value="Genomic_DNA"/>
</dbReference>
<keyword evidence="1" id="KW-1133">Transmembrane helix</keyword>
<evidence type="ECO:0008006" key="4">
    <source>
        <dbReference type="Google" id="ProtNLM"/>
    </source>
</evidence>
<evidence type="ECO:0000256" key="1">
    <source>
        <dbReference type="SAM" id="Phobius"/>
    </source>
</evidence>
<evidence type="ECO:0000313" key="3">
    <source>
        <dbReference type="Proteomes" id="UP001152749"/>
    </source>
</evidence>
<evidence type="ECO:0000313" key="2">
    <source>
        <dbReference type="EMBL" id="CAI2768219.1"/>
    </source>
</evidence>
<keyword evidence="1" id="KW-0812">Transmembrane</keyword>
<organism evidence="2 3">
    <name type="scientific">Flavobacterium collinsii</name>
    <dbReference type="NCBI Taxonomy" id="1114861"/>
    <lineage>
        <taxon>Bacteria</taxon>
        <taxon>Pseudomonadati</taxon>
        <taxon>Bacteroidota</taxon>
        <taxon>Flavobacteriia</taxon>
        <taxon>Flavobacteriales</taxon>
        <taxon>Flavobacteriaceae</taxon>
        <taxon>Flavobacterium</taxon>
    </lineage>
</organism>
<dbReference type="Proteomes" id="UP001152749">
    <property type="component" value="Chromosome"/>
</dbReference>
<dbReference type="AlphaFoldDB" id="A0A9W4TK16"/>
<protein>
    <recommendedName>
        <fullName evidence="4">Letm1 RBD domain-containing protein</fullName>
    </recommendedName>
</protein>
<dbReference type="KEGG" id="fcs:TRV642_3422"/>
<keyword evidence="1" id="KW-0472">Membrane</keyword>
<accession>A0A9W4TK16</accession>
<dbReference type="RefSeq" id="WP_263360888.1">
    <property type="nucleotide sequence ID" value="NZ_OX336425.1"/>
</dbReference>
<sequence>MEIEKTSEENVHHFLFDLKKEGEGEKQAALIIQKYIKEGNISEDEENTLKIQLSDSLKIIGIGIPFLLLPGASVLLPILIKVADKYHIELMPSAFDKTDGET</sequence>
<proteinExistence type="predicted"/>